<evidence type="ECO:0000313" key="1">
    <source>
        <dbReference type="EMBL" id="ADI73641.1"/>
    </source>
</evidence>
<gene>
    <name evidence="1" type="ordered locus">Metev_0740</name>
</gene>
<reference evidence="1 2" key="1">
    <citation type="submission" date="2010-06" db="EMBL/GenBank/DDBJ databases">
        <title>Complete sequence chromosome of Methanohalobium evestigatum Z-7303.</title>
        <authorList>
            <consortium name="US DOE Joint Genome Institute"/>
            <person name="Lucas S."/>
            <person name="Copeland A."/>
            <person name="Lapidus A."/>
            <person name="Cheng J.-F."/>
            <person name="Bruce D."/>
            <person name="Goodwin L."/>
            <person name="Pitluck S."/>
            <person name="Saunders E."/>
            <person name="Detter J.C."/>
            <person name="Han C."/>
            <person name="Tapia R."/>
            <person name="Land M."/>
            <person name="Hauser L."/>
            <person name="Kyrpides N."/>
            <person name="Mikhailova N."/>
            <person name="Sieprawska-Lupa M."/>
            <person name="Whitman W.B."/>
            <person name="Anderson I."/>
            <person name="Woyke T."/>
        </authorList>
    </citation>
    <scope>NUCLEOTIDE SEQUENCE [LARGE SCALE GENOMIC DNA]</scope>
    <source>
        <strain evidence="2">ATCC BAA-1072 / DSM 3721 / NBRC 107634 / OCM 161 / Z-7303</strain>
    </source>
</reference>
<proteinExistence type="predicted"/>
<dbReference type="KEGG" id="mev:Metev_0740"/>
<dbReference type="RefSeq" id="WP_013194209.1">
    <property type="nucleotide sequence ID" value="NC_014253.1"/>
</dbReference>
<evidence type="ECO:0000313" key="2">
    <source>
        <dbReference type="Proteomes" id="UP000000391"/>
    </source>
</evidence>
<organism evidence="1 2">
    <name type="scientific">Methanohalobium evestigatum (strain ATCC BAA-1072 / DSM 3721 / NBRC 107634 / OCM 161 / Z-7303)</name>
    <dbReference type="NCBI Taxonomy" id="644295"/>
    <lineage>
        <taxon>Archaea</taxon>
        <taxon>Methanobacteriati</taxon>
        <taxon>Methanobacteriota</taxon>
        <taxon>Stenosarchaea group</taxon>
        <taxon>Methanomicrobia</taxon>
        <taxon>Methanosarcinales</taxon>
        <taxon>Methanosarcinaceae</taxon>
        <taxon>Methanohalobium</taxon>
    </lineage>
</organism>
<dbReference type="Proteomes" id="UP000000391">
    <property type="component" value="Chromosome"/>
</dbReference>
<dbReference type="GeneID" id="9346361"/>
<dbReference type="HOGENOM" id="CLU_189625_0_0_2"/>
<dbReference type="AlphaFoldDB" id="D7E717"/>
<sequence>MDTAKTSEMNVFIKITAKKLSAQKLYFFKIPKWYLDKRNIVFRPISLILDEINDSYLMKDAFDNKVWIPKKMIQSELIEN</sequence>
<dbReference type="EMBL" id="CP002069">
    <property type="protein sequence ID" value="ADI73641.1"/>
    <property type="molecule type" value="Genomic_DNA"/>
</dbReference>
<accession>D7E717</accession>
<keyword evidence="2" id="KW-1185">Reference proteome</keyword>
<name>D7E717_METEZ</name>
<protein>
    <submittedName>
        <fullName evidence="1">Uncharacterized protein</fullName>
    </submittedName>
</protein>